<evidence type="ECO:0000313" key="13">
    <source>
        <dbReference type="EMBL" id="KII72836.1"/>
    </source>
</evidence>
<dbReference type="InterPro" id="IPR000719">
    <property type="entry name" value="Prot_kinase_dom"/>
</dbReference>
<comment type="catalytic activity">
    <reaction evidence="9">
        <text>L-seryl-[protein] + ATP = O-phospho-L-seryl-[protein] + ADP + H(+)</text>
        <dbReference type="Rhea" id="RHEA:17989"/>
        <dbReference type="Rhea" id="RHEA-COMP:9863"/>
        <dbReference type="Rhea" id="RHEA-COMP:11604"/>
        <dbReference type="ChEBI" id="CHEBI:15378"/>
        <dbReference type="ChEBI" id="CHEBI:29999"/>
        <dbReference type="ChEBI" id="CHEBI:30616"/>
        <dbReference type="ChEBI" id="CHEBI:83421"/>
        <dbReference type="ChEBI" id="CHEBI:456216"/>
        <dbReference type="EC" id="2.7.11.1"/>
    </reaction>
</comment>
<dbReference type="Gene3D" id="1.10.510.10">
    <property type="entry name" value="Transferase(Phosphotransferase) domain 1"/>
    <property type="match status" value="1"/>
</dbReference>
<gene>
    <name evidence="13" type="ORF">RF11_04794</name>
</gene>
<name>A0A0C2MZQ6_THEKT</name>
<dbReference type="PROSITE" id="PS50011">
    <property type="entry name" value="PROTEIN_KINASE_DOM"/>
    <property type="match status" value="1"/>
</dbReference>
<dbReference type="PANTHER" id="PTHR48012">
    <property type="entry name" value="STERILE20-LIKE KINASE, ISOFORM B-RELATED"/>
    <property type="match status" value="1"/>
</dbReference>
<dbReference type="PANTHER" id="PTHR48012:SF10">
    <property type="entry name" value="FI20177P1"/>
    <property type="match status" value="1"/>
</dbReference>
<dbReference type="EC" id="2.7.11.1" evidence="2"/>
<comment type="catalytic activity">
    <reaction evidence="8">
        <text>L-threonyl-[protein] + ATP = O-phospho-L-threonyl-[protein] + ADP + H(+)</text>
        <dbReference type="Rhea" id="RHEA:46608"/>
        <dbReference type="Rhea" id="RHEA-COMP:11060"/>
        <dbReference type="Rhea" id="RHEA-COMP:11605"/>
        <dbReference type="ChEBI" id="CHEBI:15378"/>
        <dbReference type="ChEBI" id="CHEBI:30013"/>
        <dbReference type="ChEBI" id="CHEBI:30616"/>
        <dbReference type="ChEBI" id="CHEBI:61977"/>
        <dbReference type="ChEBI" id="CHEBI:456216"/>
        <dbReference type="EC" id="2.7.11.1"/>
    </reaction>
</comment>
<protein>
    <recommendedName>
        <fullName evidence="2">non-specific serine/threonine protein kinase</fullName>
        <ecNumber evidence="2">2.7.11.1</ecNumber>
    </recommendedName>
</protein>
<evidence type="ECO:0000256" key="10">
    <source>
        <dbReference type="PROSITE-ProRule" id="PRU10141"/>
    </source>
</evidence>
<dbReference type="EMBL" id="JWZT01001086">
    <property type="protein sequence ID" value="KII72836.1"/>
    <property type="molecule type" value="Genomic_DNA"/>
</dbReference>
<evidence type="ECO:0000256" key="7">
    <source>
        <dbReference type="ARBA" id="ARBA00022840"/>
    </source>
</evidence>
<dbReference type="OrthoDB" id="6017484at2759"/>
<evidence type="ECO:0000259" key="12">
    <source>
        <dbReference type="PROSITE" id="PS50011"/>
    </source>
</evidence>
<accession>A0A0C2MZQ6</accession>
<evidence type="ECO:0000256" key="3">
    <source>
        <dbReference type="ARBA" id="ARBA00022527"/>
    </source>
</evidence>
<dbReference type="InterPro" id="IPR050629">
    <property type="entry name" value="STE20/SPS1-PAK"/>
</dbReference>
<feature type="domain" description="Protein kinase" evidence="12">
    <location>
        <begin position="24"/>
        <end position="290"/>
    </location>
</feature>
<dbReference type="PROSITE" id="PS00108">
    <property type="entry name" value="PROTEIN_KINASE_ST"/>
    <property type="match status" value="1"/>
</dbReference>
<evidence type="ECO:0000256" key="11">
    <source>
        <dbReference type="RuleBase" id="RU000304"/>
    </source>
</evidence>
<dbReference type="InterPro" id="IPR008271">
    <property type="entry name" value="Ser/Thr_kinase_AS"/>
</dbReference>
<dbReference type="PROSITE" id="PS00107">
    <property type="entry name" value="PROTEIN_KINASE_ATP"/>
    <property type="match status" value="1"/>
</dbReference>
<comment type="caution">
    <text evidence="13">The sequence shown here is derived from an EMBL/GenBank/DDBJ whole genome shotgun (WGS) entry which is preliminary data.</text>
</comment>
<evidence type="ECO:0000256" key="1">
    <source>
        <dbReference type="ARBA" id="ARBA00008874"/>
    </source>
</evidence>
<dbReference type="GO" id="GO:0005737">
    <property type="term" value="C:cytoplasm"/>
    <property type="evidence" value="ECO:0007669"/>
    <property type="project" value="TreeGrafter"/>
</dbReference>
<organism evidence="13 14">
    <name type="scientific">Thelohanellus kitauei</name>
    <name type="common">Myxosporean</name>
    <dbReference type="NCBI Taxonomy" id="669202"/>
    <lineage>
        <taxon>Eukaryota</taxon>
        <taxon>Metazoa</taxon>
        <taxon>Cnidaria</taxon>
        <taxon>Myxozoa</taxon>
        <taxon>Myxosporea</taxon>
        <taxon>Bivalvulida</taxon>
        <taxon>Platysporina</taxon>
        <taxon>Myxobolidae</taxon>
        <taxon>Thelohanellus</taxon>
    </lineage>
</organism>
<sequence length="315" mass="36288">MTERARDEELLVIYENLTNPDKLFKINDILGYGTYGHVFVGIHKSTQLEVAIKIVKVSQNRWESPLREIQILKMCSKHEGICKILGAFGKKSNTDQLCEVWIVMELCSGGSLQNFIALFNEENKPIPEHFCRYIIKDLLEAVKYLHNQSIIHRDIKSSNILFTGNGVVKLVDFGSSIKVNPDDKITDVVGTPFWMAPEVILCNYNEHASYCSKADIWSLGIVFIHLLDGRLPKFKPTQEPLNETLIDSSAIQKLPKTKRSRHCISLTRRFLILNPKQRPTVRDILSHEFFDSYSQEYKFSKFRIVKILKRENKSS</sequence>
<dbReference type="InterPro" id="IPR011009">
    <property type="entry name" value="Kinase-like_dom_sf"/>
</dbReference>
<comment type="similarity">
    <text evidence="1">Belongs to the protein kinase superfamily. STE Ser/Thr protein kinase family. STE20 subfamily.</text>
</comment>
<dbReference type="Pfam" id="PF00069">
    <property type="entry name" value="Pkinase"/>
    <property type="match status" value="1"/>
</dbReference>
<keyword evidence="4" id="KW-0808">Transferase</keyword>
<evidence type="ECO:0000256" key="4">
    <source>
        <dbReference type="ARBA" id="ARBA00022679"/>
    </source>
</evidence>
<keyword evidence="3 11" id="KW-0723">Serine/threonine-protein kinase</keyword>
<dbReference type="Proteomes" id="UP000031668">
    <property type="component" value="Unassembled WGS sequence"/>
</dbReference>
<dbReference type="Gene3D" id="3.30.200.20">
    <property type="entry name" value="Phosphorylase Kinase, domain 1"/>
    <property type="match status" value="1"/>
</dbReference>
<proteinExistence type="inferred from homology"/>
<dbReference type="SMART" id="SM00220">
    <property type="entry name" value="S_TKc"/>
    <property type="match status" value="1"/>
</dbReference>
<evidence type="ECO:0000313" key="14">
    <source>
        <dbReference type="Proteomes" id="UP000031668"/>
    </source>
</evidence>
<keyword evidence="5 10" id="KW-0547">Nucleotide-binding</keyword>
<feature type="binding site" evidence="10">
    <location>
        <position position="53"/>
    </location>
    <ligand>
        <name>ATP</name>
        <dbReference type="ChEBI" id="CHEBI:30616"/>
    </ligand>
</feature>
<dbReference type="InterPro" id="IPR017441">
    <property type="entry name" value="Protein_kinase_ATP_BS"/>
</dbReference>
<reference evidence="13 14" key="1">
    <citation type="journal article" date="2014" name="Genome Biol. Evol.">
        <title>The genome of the myxosporean Thelohanellus kitauei shows adaptations to nutrient acquisition within its fish host.</title>
        <authorList>
            <person name="Yang Y."/>
            <person name="Xiong J."/>
            <person name="Zhou Z."/>
            <person name="Huo F."/>
            <person name="Miao W."/>
            <person name="Ran C."/>
            <person name="Liu Y."/>
            <person name="Zhang J."/>
            <person name="Feng J."/>
            <person name="Wang M."/>
            <person name="Wang M."/>
            <person name="Wang L."/>
            <person name="Yao B."/>
        </authorList>
    </citation>
    <scope>NUCLEOTIDE SEQUENCE [LARGE SCALE GENOMIC DNA]</scope>
    <source>
        <strain evidence="13">Wuqing</strain>
    </source>
</reference>
<evidence type="ECO:0000256" key="5">
    <source>
        <dbReference type="ARBA" id="ARBA00022741"/>
    </source>
</evidence>
<dbReference type="GO" id="GO:0005524">
    <property type="term" value="F:ATP binding"/>
    <property type="evidence" value="ECO:0007669"/>
    <property type="project" value="UniProtKB-UniRule"/>
</dbReference>
<evidence type="ECO:0000256" key="8">
    <source>
        <dbReference type="ARBA" id="ARBA00047899"/>
    </source>
</evidence>
<dbReference type="GO" id="GO:0004674">
    <property type="term" value="F:protein serine/threonine kinase activity"/>
    <property type="evidence" value="ECO:0007669"/>
    <property type="project" value="UniProtKB-KW"/>
</dbReference>
<keyword evidence="6 13" id="KW-0418">Kinase</keyword>
<dbReference type="AlphaFoldDB" id="A0A0C2MZQ6"/>
<dbReference type="OMA" id="CEVWIVM"/>
<evidence type="ECO:0000256" key="6">
    <source>
        <dbReference type="ARBA" id="ARBA00022777"/>
    </source>
</evidence>
<keyword evidence="14" id="KW-1185">Reference proteome</keyword>
<keyword evidence="7 10" id="KW-0067">ATP-binding</keyword>
<evidence type="ECO:0000256" key="2">
    <source>
        <dbReference type="ARBA" id="ARBA00012513"/>
    </source>
</evidence>
<dbReference type="SUPFAM" id="SSF56112">
    <property type="entry name" value="Protein kinase-like (PK-like)"/>
    <property type="match status" value="1"/>
</dbReference>
<evidence type="ECO:0000256" key="9">
    <source>
        <dbReference type="ARBA" id="ARBA00048679"/>
    </source>
</evidence>